<evidence type="ECO:0000313" key="2">
    <source>
        <dbReference type="Proteomes" id="UP001497700"/>
    </source>
</evidence>
<comment type="caution">
    <text evidence="1">The sequence shown here is derived from an EMBL/GenBank/DDBJ whole genome shotgun (WGS) entry which is preliminary data.</text>
</comment>
<reference evidence="1 2" key="1">
    <citation type="journal article" date="2022" name="New Phytol.">
        <title>Ecological generalism drives hyperdiversity of secondary metabolite gene clusters in xylarialean endophytes.</title>
        <authorList>
            <person name="Franco M.E.E."/>
            <person name="Wisecaver J.H."/>
            <person name="Arnold A.E."/>
            <person name="Ju Y.M."/>
            <person name="Slot J.C."/>
            <person name="Ahrendt S."/>
            <person name="Moore L.P."/>
            <person name="Eastman K.E."/>
            <person name="Scott K."/>
            <person name="Konkel Z."/>
            <person name="Mondo S.J."/>
            <person name="Kuo A."/>
            <person name="Hayes R.D."/>
            <person name="Haridas S."/>
            <person name="Andreopoulos B."/>
            <person name="Riley R."/>
            <person name="LaButti K."/>
            <person name="Pangilinan J."/>
            <person name="Lipzen A."/>
            <person name="Amirebrahimi M."/>
            <person name="Yan J."/>
            <person name="Adam C."/>
            <person name="Keymanesh K."/>
            <person name="Ng V."/>
            <person name="Louie K."/>
            <person name="Northen T."/>
            <person name="Drula E."/>
            <person name="Henrissat B."/>
            <person name="Hsieh H.M."/>
            <person name="Youens-Clark K."/>
            <person name="Lutzoni F."/>
            <person name="Miadlikowska J."/>
            <person name="Eastwood D.C."/>
            <person name="Hamelin R.C."/>
            <person name="Grigoriev I.V."/>
            <person name="U'Ren J.M."/>
        </authorList>
    </citation>
    <scope>NUCLEOTIDE SEQUENCE [LARGE SCALE GENOMIC DNA]</scope>
    <source>
        <strain evidence="1 2">CBS 119005</strain>
    </source>
</reference>
<protein>
    <submittedName>
        <fullName evidence="1">SEN1 N terminal-domain-containing protein</fullName>
    </submittedName>
</protein>
<name>A0ACB9Z3I1_9PEZI</name>
<sequence length="2013" mass="225361">MSVTQLLEDAFDKLRNFPKGCHLCCPRISDEDEELYDDPEAPSTISVAEKEERIQHGKDRLDQAYRCSLILGLPADATGGFGVEFEQRVGYSLKTCAGCARNWHKGRRPFLKDISQNYEDNVVTEMEDRLNLFDFARITYGLEGAAEFINAHGGFASQSTFIKEERDELLIALYEAICCMPYLSLPENRKQFNFVFEAIQKRKILKLDEILPTMTFFLFDENETRNKFAVHSFSRRPSITPEDFEWAINDNLANAILKANDMHASPQYLLRFWQAFLYILDVLDENLILHSLRAMTVQPSIYELMIAQMPRVNSVPVLKLLLKAFCALMQKSPKAFWSAYSHYSQKSVAEQILGGAAFKTLLSQAGEQDMMLETPAAISWVKPFVESIPAHLKGEICDSLLHHFLQRYAQDPNMTEGGKLACTLAAIEALSSTLRAYASPSYKLHAISSTMHTNPVLNLALKYKDLIMQLAQYPSNDRQHAALSHAGLSVIKFALTLDSRIIVEEFNALQNSDSHVQREVKRNSSGLWEAFVEILQPGADDLAQAMLVATSPLISVEILRPLKRQSLTPTRREFNTEFQKTTEVIGRMIERLSDFDEATLDQFCLDSSTVLPIVGALIHGDENISQAGASFIKTMTGAMRREDAVLKFLKRYFVHSLSCYTTVVTEINEKKSLWSPQFNIIRYSRDIISSLCDGTYGILRSKDLSGTEREVLGAWWNAQWIFLDNAFNQTDGWSRLIEMEIMKNFCREAMEFADVLLTQDGLLASALSPQSAHSASVDNTEQTEKQAMKDILEQPRKHCMGLCKMLRLKDLYLVSTIVSVLGKLLRRLVEFDMELPPPALAFIRNTCIKNANGRYTTQTNMTENQRAELIRALGEDNQQDDIQIITVRKAEGTKKQTRLDAWSKSGDEVSSGSSAPKKEKLVVRSAKDDIRDMLKSSSSEKNRATLDKIKARHQEAKPVVSVGAIREKRLKEAEEKRRRDAEAIARAKALRAPKPLVSGEGSGLQGLSGVHGKDHAPQKSEIMVNSSSEDEEDSDDDAEFLARSTAGQKLPKNAANAMKLPRLPVKKVKIQRSAKDMRARLIPPMDVLHQAILEWDIFHDGNDPPNGIRCSQVSDSYGDPREYKETFLPLLINEAWRSFVTAKDETTSKPFGIKVVNRMNVDKFVEVSTALPKSENKDRFLSEGDIILFSHAANPLEGTDALHCLARIWRVQFKNGNLEIQFRLSGRAGPIISTMMPQAELYAVKITNMTTIEREYASLESLQYYDLMPEVLEAKPSPMLRFSPEAVEQVMKNYQLNTGQAKAILNAKENDAFTLVQGPPGTGKTKTIVAMVGALLTGNFSTTTGVPIKRPGAPSSTVSKGPSKKLLVCAPSNAAVDELVLRLKDGVKSTTGSFHKLNVLRLGRTDAINAAVRDVTLDEMVKARVEGAANQNNGPSSRDLMHKEAGQIKLELADLRPQLEASRIVGDRAQTNQLQRKFDELKRRQAQIGAKIDADKDSGNTAARESEIRRRQIQQEILDSAQVLCATLSGSGHEMFKNLQVEFETVIIDEAAQCVELSALIPLKYGCSKCILVGDPKQLPPTVLSQSAARYGYDQSLFVRMQRNHPDDVHLLDTQYRMHPEISLFPSQEFYERRLIDGDDMRRLRHQPWHQSALLGPYRFFDVKGIQERGRKGQSLVNTEELKVAMQLYDRLIADYSDVDFKRKIGIITPYKAQLFQLREQFSRRYGEKIMEHIEFNTTDAFQGRECEIIIFSCVRASPTGGIGFMTDIRRMNVGLTRAKSSLFILGDSRALVQGEFWNKLIEDAKTRDRYTAGDVISLLRRPGAQLPPPNFNAPPPPVPQAPIPQPVQNNTSEKFIQADNEDVIMEDAPPARPPKKKPTPQLPQTYTLLERRGSGGPKDNSGFGGINERGESVTLSRTSERPVIHQSGQKRPRDDSEGNTASKRIASGVLSKPRALQQPPGSLNQAGSSSSNAPPTAPKGPSAPSSIRPPKMLKKKPPTSDPFIKRKPNRPQ</sequence>
<organism evidence="1 2">
    <name type="scientific">Hypoxylon rubiginosum</name>
    <dbReference type="NCBI Taxonomy" id="110542"/>
    <lineage>
        <taxon>Eukaryota</taxon>
        <taxon>Fungi</taxon>
        <taxon>Dikarya</taxon>
        <taxon>Ascomycota</taxon>
        <taxon>Pezizomycotina</taxon>
        <taxon>Sordariomycetes</taxon>
        <taxon>Xylariomycetidae</taxon>
        <taxon>Xylariales</taxon>
        <taxon>Hypoxylaceae</taxon>
        <taxon>Hypoxylon</taxon>
    </lineage>
</organism>
<gene>
    <name evidence="1" type="ORF">F4820DRAFT_261433</name>
</gene>
<dbReference type="Proteomes" id="UP001497700">
    <property type="component" value="Unassembled WGS sequence"/>
</dbReference>
<proteinExistence type="predicted"/>
<evidence type="ECO:0000313" key="1">
    <source>
        <dbReference type="EMBL" id="KAI4866346.1"/>
    </source>
</evidence>
<accession>A0ACB9Z3I1</accession>
<keyword evidence="2" id="KW-1185">Reference proteome</keyword>
<dbReference type="EMBL" id="MU393460">
    <property type="protein sequence ID" value="KAI4866346.1"/>
    <property type="molecule type" value="Genomic_DNA"/>
</dbReference>